<comment type="caution">
    <text evidence="2">The sequence shown here is derived from an EMBL/GenBank/DDBJ whole genome shotgun (WGS) entry which is preliminary data.</text>
</comment>
<protein>
    <submittedName>
        <fullName evidence="2">Uncharacterized protein</fullName>
    </submittedName>
</protein>
<proteinExistence type="predicted"/>
<evidence type="ECO:0000313" key="2">
    <source>
        <dbReference type="EMBL" id="MDI1491786.1"/>
    </source>
</evidence>
<dbReference type="AlphaFoldDB" id="A0AA43QV35"/>
<keyword evidence="1" id="KW-1133">Transmembrane helix</keyword>
<feature type="transmembrane region" description="Helical" evidence="1">
    <location>
        <begin position="95"/>
        <end position="116"/>
    </location>
</feature>
<keyword evidence="1" id="KW-0812">Transmembrane</keyword>
<gene>
    <name evidence="2" type="ORF">OHK93_002997</name>
</gene>
<keyword evidence="3" id="KW-1185">Reference proteome</keyword>
<evidence type="ECO:0000256" key="1">
    <source>
        <dbReference type="SAM" id="Phobius"/>
    </source>
</evidence>
<feature type="transmembrane region" description="Helical" evidence="1">
    <location>
        <begin position="64"/>
        <end position="88"/>
    </location>
</feature>
<feature type="transmembrane region" description="Helical" evidence="1">
    <location>
        <begin position="33"/>
        <end position="52"/>
    </location>
</feature>
<evidence type="ECO:0000313" key="3">
    <source>
        <dbReference type="Proteomes" id="UP001161017"/>
    </source>
</evidence>
<feature type="transmembrane region" description="Helical" evidence="1">
    <location>
        <begin position="148"/>
        <end position="173"/>
    </location>
</feature>
<dbReference type="EMBL" id="JAPUFD010000015">
    <property type="protein sequence ID" value="MDI1491786.1"/>
    <property type="molecule type" value="Genomic_DNA"/>
</dbReference>
<keyword evidence="1" id="KW-0472">Membrane</keyword>
<name>A0AA43QV35_9LECA</name>
<reference evidence="2" key="1">
    <citation type="journal article" date="2023" name="Genome Biol. Evol.">
        <title>First Whole Genome Sequence and Flow Cytometry Genome Size Data for the Lichen-Forming Fungus Ramalina farinacea (Ascomycota).</title>
        <authorList>
            <person name="Llewellyn T."/>
            <person name="Mian S."/>
            <person name="Hill R."/>
            <person name="Leitch I.J."/>
            <person name="Gaya E."/>
        </authorList>
    </citation>
    <scope>NUCLEOTIDE SEQUENCE</scope>
    <source>
        <strain evidence="2">LIQ254RAFAR</strain>
    </source>
</reference>
<accession>A0AA43QV35</accession>
<organism evidence="2 3">
    <name type="scientific">Ramalina farinacea</name>
    <dbReference type="NCBI Taxonomy" id="258253"/>
    <lineage>
        <taxon>Eukaryota</taxon>
        <taxon>Fungi</taxon>
        <taxon>Dikarya</taxon>
        <taxon>Ascomycota</taxon>
        <taxon>Pezizomycotina</taxon>
        <taxon>Lecanoromycetes</taxon>
        <taxon>OSLEUM clade</taxon>
        <taxon>Lecanoromycetidae</taxon>
        <taxon>Lecanorales</taxon>
        <taxon>Lecanorineae</taxon>
        <taxon>Ramalinaceae</taxon>
        <taxon>Ramalina</taxon>
    </lineage>
</organism>
<sequence>MAGLKDTFTYQNFSWQGDPRWAKTSRFTKQAPLVVFILCIISMILVAMGSTWLVQMTDLTFPKIFQTIFIPGLSFFNTIPSLHAHLLLRRNPPRLALTMGILFILMMLLSPILMLGSCVNSPKATSGLRQAECYRGTPGKGGDSGGAFSIWILVIVFSFLSAIGYGVHAFMAWKVHKHLQWKQEQGVEEVVDPEEQERRKKKAHDLWVKMTSIEGL</sequence>
<dbReference type="Proteomes" id="UP001161017">
    <property type="component" value="Unassembled WGS sequence"/>
</dbReference>